<dbReference type="SUPFAM" id="SSF63829">
    <property type="entry name" value="Calcium-dependent phosphotriesterase"/>
    <property type="match status" value="1"/>
</dbReference>
<comment type="subcellular location">
    <subcellularLocation>
        <location evidence="1">Vacuole</location>
    </subcellularLocation>
</comment>
<dbReference type="PANTHER" id="PTHR10426:SF106">
    <property type="entry name" value="PROTEIN STRICTOSIDINE SYNTHASE-LIKE 3"/>
    <property type="match status" value="1"/>
</dbReference>
<dbReference type="InterPro" id="IPR011042">
    <property type="entry name" value="6-blade_b-propeller_TolB-like"/>
</dbReference>
<organism evidence="7 8">
    <name type="scientific">Abeliophyllum distichum</name>
    <dbReference type="NCBI Taxonomy" id="126358"/>
    <lineage>
        <taxon>Eukaryota</taxon>
        <taxon>Viridiplantae</taxon>
        <taxon>Streptophyta</taxon>
        <taxon>Embryophyta</taxon>
        <taxon>Tracheophyta</taxon>
        <taxon>Spermatophyta</taxon>
        <taxon>Magnoliopsida</taxon>
        <taxon>eudicotyledons</taxon>
        <taxon>Gunneridae</taxon>
        <taxon>Pentapetalae</taxon>
        <taxon>asterids</taxon>
        <taxon>lamiids</taxon>
        <taxon>Lamiales</taxon>
        <taxon>Oleaceae</taxon>
        <taxon>Forsythieae</taxon>
        <taxon>Abeliophyllum</taxon>
    </lineage>
</organism>
<dbReference type="Pfam" id="PF03088">
    <property type="entry name" value="Str_synth"/>
    <property type="match status" value="1"/>
</dbReference>
<sequence>MTPAGVFTGVFLLVAIYCAVDPYKHSAISEFPEFEAFEVEMPAWSEIPVDKDPENLLQKSEIKFLNQVQGPESMAFDPTGRGPYTGVADGRVVFWDGQKWTDFAYTSANRSGLCDPKPSPMGHLKNEHICGRPLGLRFDKRTGDLYIADAYLGLMKVGPEGGLATTLATEAEGIPLGFTNDLDIDDEGNVYFTDSSTKFQRRNFMQLVFSGEDSGRVLKYNPKTKETTVLVRNLQFPNGVSLSKDRSFLVFCESSIGRLRKYWLKGKKAGTSEIMAVLPGFPDNVRTNENGEFWVAIHCRRSLYAYLSALYPKVRKFILKLPISAKIHYLVQIGGRPHAVVVKYSPEGKLLKILEDRKGEVVKAVSEVEEKNGKLWMGSVLMPFIAVYELD</sequence>
<evidence type="ECO:0000259" key="6">
    <source>
        <dbReference type="Pfam" id="PF03088"/>
    </source>
</evidence>
<protein>
    <submittedName>
        <fullName evidence="7">Protein STRICTOSIDINE SYNTHASE-LIKE 3</fullName>
    </submittedName>
</protein>
<dbReference type="EMBL" id="JBFOLK010000009">
    <property type="protein sequence ID" value="KAL2485546.1"/>
    <property type="molecule type" value="Genomic_DNA"/>
</dbReference>
<evidence type="ECO:0000256" key="1">
    <source>
        <dbReference type="ARBA" id="ARBA00004116"/>
    </source>
</evidence>
<name>A0ABD1RCE5_9LAMI</name>
<evidence type="ECO:0000256" key="5">
    <source>
        <dbReference type="SAM" id="SignalP"/>
    </source>
</evidence>
<keyword evidence="5" id="KW-0732">Signal</keyword>
<comment type="caution">
    <text evidence="7">The sequence shown here is derived from an EMBL/GenBank/DDBJ whole genome shotgun (WGS) entry which is preliminary data.</text>
</comment>
<evidence type="ECO:0000313" key="8">
    <source>
        <dbReference type="Proteomes" id="UP001604336"/>
    </source>
</evidence>
<evidence type="ECO:0000256" key="2">
    <source>
        <dbReference type="ARBA" id="ARBA00009191"/>
    </source>
</evidence>
<evidence type="ECO:0000256" key="4">
    <source>
        <dbReference type="ARBA" id="ARBA00023180"/>
    </source>
</evidence>
<dbReference type="Proteomes" id="UP001604336">
    <property type="component" value="Unassembled WGS sequence"/>
</dbReference>
<feature type="domain" description="Strictosidine synthase conserved region" evidence="6">
    <location>
        <begin position="180"/>
        <end position="266"/>
    </location>
</feature>
<evidence type="ECO:0000256" key="3">
    <source>
        <dbReference type="ARBA" id="ARBA00022554"/>
    </source>
</evidence>
<dbReference type="AlphaFoldDB" id="A0ABD1RCE5"/>
<reference evidence="8" key="1">
    <citation type="submission" date="2024-07" db="EMBL/GenBank/DDBJ databases">
        <title>Two chromosome-level genome assemblies of Korean endemic species Abeliophyllum distichum and Forsythia ovata (Oleaceae).</title>
        <authorList>
            <person name="Jang H."/>
        </authorList>
    </citation>
    <scope>NUCLEOTIDE SEQUENCE [LARGE SCALE GENOMIC DNA]</scope>
</reference>
<dbReference type="PANTHER" id="PTHR10426">
    <property type="entry name" value="STRICTOSIDINE SYNTHASE-RELATED"/>
    <property type="match status" value="1"/>
</dbReference>
<dbReference type="InterPro" id="IPR018119">
    <property type="entry name" value="Strictosidine_synth_cons-reg"/>
</dbReference>
<evidence type="ECO:0000313" key="7">
    <source>
        <dbReference type="EMBL" id="KAL2485546.1"/>
    </source>
</evidence>
<accession>A0ABD1RCE5</accession>
<comment type="similarity">
    <text evidence="2">Belongs to the strictosidine synthase family.</text>
</comment>
<dbReference type="GO" id="GO:0005773">
    <property type="term" value="C:vacuole"/>
    <property type="evidence" value="ECO:0007669"/>
    <property type="project" value="UniProtKB-SubCell"/>
</dbReference>
<feature type="signal peptide" evidence="5">
    <location>
        <begin position="1"/>
        <end position="22"/>
    </location>
</feature>
<keyword evidence="3" id="KW-0926">Vacuole</keyword>
<dbReference type="Pfam" id="PF20067">
    <property type="entry name" value="SSL_N"/>
    <property type="match status" value="1"/>
</dbReference>
<feature type="chain" id="PRO_5044772828" evidence="5">
    <location>
        <begin position="23"/>
        <end position="391"/>
    </location>
</feature>
<keyword evidence="4" id="KW-0325">Glycoprotein</keyword>
<gene>
    <name evidence="7" type="ORF">Adt_30302</name>
</gene>
<keyword evidence="8" id="KW-1185">Reference proteome</keyword>
<dbReference type="FunFam" id="2.120.10.30:FF:000060">
    <property type="entry name" value="Putative strictosidine synthase"/>
    <property type="match status" value="1"/>
</dbReference>
<dbReference type="Gene3D" id="2.120.10.30">
    <property type="entry name" value="TolB, C-terminal domain"/>
    <property type="match status" value="1"/>
</dbReference>
<proteinExistence type="inferred from homology"/>